<feature type="compositionally biased region" description="Low complexity" evidence="1">
    <location>
        <begin position="494"/>
        <end position="503"/>
    </location>
</feature>
<feature type="compositionally biased region" description="Low complexity" evidence="1">
    <location>
        <begin position="673"/>
        <end position="687"/>
    </location>
</feature>
<evidence type="ECO:0000313" key="2">
    <source>
        <dbReference type="EMBL" id="GJN92456.1"/>
    </source>
</evidence>
<proteinExistence type="predicted"/>
<evidence type="ECO:0000256" key="1">
    <source>
        <dbReference type="SAM" id="MobiDB-lite"/>
    </source>
</evidence>
<feature type="region of interest" description="Disordered" evidence="1">
    <location>
        <begin position="1"/>
        <end position="42"/>
    </location>
</feature>
<dbReference type="PANTHER" id="PTHR32428:SF2">
    <property type="entry name" value="TARGET OF RAPAMYCIN COMPLEX 2 SUBUNIT BIT61-RELATED"/>
    <property type="match status" value="1"/>
</dbReference>
<sequence>MAARAGDASLASSSRDALHPPAPADTARERTRSASVTDGAVARSNSRIAQSLDALRAAAQLAPTRRRSSGGVSLVAGAQPAHKGVLPGFGRRDSTRSSAKLALSTSSTSPAPPQLRTFESYNARNVAAALEPGADARQSDDVWQQVCIRVLPLFNGEGIRGFVEDLNELVLTHVQRTFARYQSRSRLSSSGNTPSLDLSSLVTGLVVADLTDLIRTGLTTLAHKLSPLAPAVPLSNDRLLSRLNEIWLFFFTGILPHLEAIFWVLRCDERLRAALGGGGEGAGRSRVRPRGEEGRIDVRRIALIEFRDNILHPEMDRLEPLFDYLYRSSAPGERDGAWTEDESRPNSRRPSLSVASPPTPPDIRRSHSQPHPPGGAAPARVPLAAGPHRQHSSPSRLSPDPNHLSAFPSPAFPSTSSSRLNTAPPTPSTPGPAPSPVITASSPATAQAFARRRQMVAVLASLLTADDRQSEMDALLRIIRPSSGSRYRPRPPSSRRGSSSAPQAAPPPETGYSTPVILGSGDDAADGDEPGSGATTGLTASPTLLTEEPSSLSSAGGDGPLAPPVPFLGTGGASNTHGRAAPPDPLVGVERVISARQRSRTMDSLDEEDVFPPPLRPASALAGGARVRPPPPLLARASSDGASSFSPAQAAAAATAGASGPSTKRRSFLPRLGRSNSQASSIISTSSFGGGEGSAPASEDDASSLSSSLHPATATGGGSSSLAGDKLRRGLLRRNSSRTAAADRQHSGGSGLGGLGMAPALGVAAGFAVEDDVLDLDPPPLIYHDTPDFDWEQYEVPFEAAQIAAPLVSTTNTSSWMRSPALEAIGYMSSLLGFKAESYADS</sequence>
<evidence type="ECO:0000313" key="3">
    <source>
        <dbReference type="Proteomes" id="UP001342314"/>
    </source>
</evidence>
<feature type="compositionally biased region" description="Low complexity" evidence="1">
    <location>
        <begin position="541"/>
        <end position="554"/>
    </location>
</feature>
<dbReference type="InterPro" id="IPR013745">
    <property type="entry name" value="Bit61/PRR5"/>
</dbReference>
<dbReference type="Proteomes" id="UP001342314">
    <property type="component" value="Unassembled WGS sequence"/>
</dbReference>
<feature type="compositionally biased region" description="Basic and acidic residues" evidence="1">
    <location>
        <begin position="332"/>
        <end position="345"/>
    </location>
</feature>
<gene>
    <name evidence="2" type="ORF">Rhopal_005486-T1</name>
</gene>
<organism evidence="2 3">
    <name type="scientific">Rhodotorula paludigena</name>
    <dbReference type="NCBI Taxonomy" id="86838"/>
    <lineage>
        <taxon>Eukaryota</taxon>
        <taxon>Fungi</taxon>
        <taxon>Dikarya</taxon>
        <taxon>Basidiomycota</taxon>
        <taxon>Pucciniomycotina</taxon>
        <taxon>Microbotryomycetes</taxon>
        <taxon>Sporidiobolales</taxon>
        <taxon>Sporidiobolaceae</taxon>
        <taxon>Rhodotorula</taxon>
    </lineage>
</organism>
<dbReference type="EMBL" id="BQKY01000011">
    <property type="protein sequence ID" value="GJN92456.1"/>
    <property type="molecule type" value="Genomic_DNA"/>
</dbReference>
<feature type="region of interest" description="Disordered" evidence="1">
    <location>
        <begin position="482"/>
        <end position="725"/>
    </location>
</feature>
<feature type="compositionally biased region" description="Low complexity" evidence="1">
    <location>
        <begin position="405"/>
        <end position="418"/>
    </location>
</feature>
<evidence type="ECO:0008006" key="4">
    <source>
        <dbReference type="Google" id="ProtNLM"/>
    </source>
</evidence>
<feature type="compositionally biased region" description="Low complexity" evidence="1">
    <location>
        <begin position="96"/>
        <end position="109"/>
    </location>
</feature>
<dbReference type="PANTHER" id="PTHR32428">
    <property type="entry name" value="TARGET OF RAPAMYCIN COMPLEX 2 SUBUNIT BIT61-RELATED"/>
    <property type="match status" value="1"/>
</dbReference>
<protein>
    <recommendedName>
        <fullName evidence="4">HbrB-domain-containing protein</fullName>
    </recommendedName>
</protein>
<dbReference type="AlphaFoldDB" id="A0AAV5GSG8"/>
<feature type="region of interest" description="Disordered" evidence="1">
    <location>
        <begin position="83"/>
        <end position="115"/>
    </location>
</feature>
<dbReference type="Pfam" id="PF08539">
    <property type="entry name" value="HbrB"/>
    <property type="match status" value="1"/>
</dbReference>
<keyword evidence="3" id="KW-1185">Reference proteome</keyword>
<feature type="compositionally biased region" description="Pro residues" evidence="1">
    <location>
        <begin position="424"/>
        <end position="435"/>
    </location>
</feature>
<feature type="compositionally biased region" description="Low complexity" evidence="1">
    <location>
        <begin position="1"/>
        <end position="15"/>
    </location>
</feature>
<dbReference type="GO" id="GO:0038203">
    <property type="term" value="P:TORC2 signaling"/>
    <property type="evidence" value="ECO:0007669"/>
    <property type="project" value="TreeGrafter"/>
</dbReference>
<feature type="compositionally biased region" description="Low complexity" evidence="1">
    <location>
        <begin position="634"/>
        <end position="662"/>
    </location>
</feature>
<feature type="compositionally biased region" description="Low complexity" evidence="1">
    <location>
        <begin position="703"/>
        <end position="724"/>
    </location>
</feature>
<comment type="caution">
    <text evidence="2">The sequence shown here is derived from an EMBL/GenBank/DDBJ whole genome shotgun (WGS) entry which is preliminary data.</text>
</comment>
<accession>A0AAV5GSG8</accession>
<feature type="region of interest" description="Disordered" evidence="1">
    <location>
        <begin position="331"/>
        <end position="445"/>
    </location>
</feature>
<name>A0AAV5GSG8_9BASI</name>
<dbReference type="GO" id="GO:0031932">
    <property type="term" value="C:TORC2 complex"/>
    <property type="evidence" value="ECO:0007669"/>
    <property type="project" value="TreeGrafter"/>
</dbReference>
<reference evidence="2 3" key="1">
    <citation type="submission" date="2021-12" db="EMBL/GenBank/DDBJ databases">
        <title>High titer production of polyol ester of fatty acids by Rhodotorula paludigena BS15 towards product separation-free biomass refinery.</title>
        <authorList>
            <person name="Mano J."/>
            <person name="Ono H."/>
            <person name="Tanaka T."/>
            <person name="Naito K."/>
            <person name="Sushida H."/>
            <person name="Ike M."/>
            <person name="Tokuyasu K."/>
            <person name="Kitaoka M."/>
        </authorList>
    </citation>
    <scope>NUCLEOTIDE SEQUENCE [LARGE SCALE GENOMIC DNA]</scope>
    <source>
        <strain evidence="2 3">BS15</strain>
    </source>
</reference>